<evidence type="ECO:0000259" key="1">
    <source>
        <dbReference type="Pfam" id="PF00755"/>
    </source>
</evidence>
<dbReference type="InterPro" id="IPR042231">
    <property type="entry name" value="Cho/carn_acyl_trans_2"/>
</dbReference>
<keyword evidence="3" id="KW-1185">Reference proteome</keyword>
<reference evidence="2" key="2">
    <citation type="submission" date="2025-08" db="UniProtKB">
        <authorList>
            <consortium name="Ensembl"/>
        </authorList>
    </citation>
    <scope>IDENTIFICATION</scope>
</reference>
<evidence type="ECO:0000313" key="3">
    <source>
        <dbReference type="Proteomes" id="UP000472264"/>
    </source>
</evidence>
<reference evidence="2" key="1">
    <citation type="submission" date="2021-04" db="EMBL/GenBank/DDBJ databases">
        <authorList>
            <consortium name="Wellcome Sanger Institute Data Sharing"/>
        </authorList>
    </citation>
    <scope>NUCLEOTIDE SEQUENCE [LARGE SCALE GENOMIC DNA]</scope>
</reference>
<protein>
    <recommendedName>
        <fullName evidence="1">Choline/carnitine acyltransferase domain-containing protein</fullName>
    </recommendedName>
</protein>
<dbReference type="AlphaFoldDB" id="A0A665W6P5"/>
<name>A0A665W6P5_ECHNA</name>
<dbReference type="Gene3D" id="3.30.559.70">
    <property type="entry name" value="Choline/Carnitine o-acyltransferase, domain 2"/>
    <property type="match status" value="1"/>
</dbReference>
<proteinExistence type="predicted"/>
<dbReference type="Ensembl" id="ENSENLT00000040548.1">
    <property type="protein sequence ID" value="ENSENLP00000039521.1"/>
    <property type="gene ID" value="ENSENLG00000017042.1"/>
</dbReference>
<dbReference type="OMA" id="PAGHFNT"/>
<feature type="domain" description="Choline/carnitine acyltransferase" evidence="1">
    <location>
        <begin position="1"/>
        <end position="49"/>
    </location>
</feature>
<evidence type="ECO:0000313" key="2">
    <source>
        <dbReference type="Ensembl" id="ENSENLP00000039521.1"/>
    </source>
</evidence>
<dbReference type="InterPro" id="IPR039551">
    <property type="entry name" value="Cho/carn_acyl_trans"/>
</dbReference>
<accession>A0A665W6P5</accession>
<dbReference type="InParanoid" id="A0A665W6P5"/>
<reference evidence="2" key="3">
    <citation type="submission" date="2025-09" db="UniProtKB">
        <authorList>
            <consortium name="Ensembl"/>
        </authorList>
    </citation>
    <scope>IDENTIFICATION</scope>
</reference>
<sequence length="55" mass="5859">MIERCLCLVCLDGASGAELSDTARAMLMLHGGGVAKNGGNRWYDKPMQVSDLESS</sequence>
<dbReference type="SUPFAM" id="SSF52777">
    <property type="entry name" value="CoA-dependent acyltransferases"/>
    <property type="match status" value="1"/>
</dbReference>
<dbReference type="Proteomes" id="UP000472264">
    <property type="component" value="Chromosome 15"/>
</dbReference>
<organism evidence="2 3">
    <name type="scientific">Echeneis naucrates</name>
    <name type="common">Live sharksucker</name>
    <dbReference type="NCBI Taxonomy" id="173247"/>
    <lineage>
        <taxon>Eukaryota</taxon>
        <taxon>Metazoa</taxon>
        <taxon>Chordata</taxon>
        <taxon>Craniata</taxon>
        <taxon>Vertebrata</taxon>
        <taxon>Euteleostomi</taxon>
        <taxon>Actinopterygii</taxon>
        <taxon>Neopterygii</taxon>
        <taxon>Teleostei</taxon>
        <taxon>Neoteleostei</taxon>
        <taxon>Acanthomorphata</taxon>
        <taxon>Carangaria</taxon>
        <taxon>Carangiformes</taxon>
        <taxon>Echeneidae</taxon>
        <taxon>Echeneis</taxon>
    </lineage>
</organism>
<dbReference type="Pfam" id="PF00755">
    <property type="entry name" value="Carn_acyltransf"/>
    <property type="match status" value="1"/>
</dbReference>